<dbReference type="Proteomes" id="UP000191812">
    <property type="component" value="Unassembled WGS sequence"/>
</dbReference>
<proteinExistence type="predicted"/>
<evidence type="ECO:0000313" key="3">
    <source>
        <dbReference type="Proteomes" id="UP000191812"/>
    </source>
</evidence>
<reference evidence="2 3" key="1">
    <citation type="submission" date="2016-01" db="EMBL/GenBank/DDBJ databases">
        <authorList>
            <person name="Regsiter A."/>
            <person name="william w."/>
        </authorList>
    </citation>
    <scope>NUCLEOTIDE SEQUENCE [LARGE SCALE GENOMIC DNA]</scope>
    <source>
        <strain evidence="2 3">CFBP 6927</strain>
    </source>
</reference>
<dbReference type="RefSeq" id="WP_080834599.1">
    <property type="nucleotide sequence ID" value="NZ_LT009756.1"/>
</dbReference>
<evidence type="ECO:0000256" key="1">
    <source>
        <dbReference type="SAM" id="MobiDB-lite"/>
    </source>
</evidence>
<accession>A0ABM9VDQ8</accession>
<evidence type="ECO:0000313" key="2">
    <source>
        <dbReference type="EMBL" id="CUX19482.1"/>
    </source>
</evidence>
<name>A0ABM9VDQ8_9HYPH</name>
<dbReference type="EMBL" id="FBWH01000014">
    <property type="protein sequence ID" value="CUX19482.1"/>
    <property type="molecule type" value="Genomic_DNA"/>
</dbReference>
<keyword evidence="3" id="KW-1185">Reference proteome</keyword>
<dbReference type="InterPro" id="IPR009003">
    <property type="entry name" value="Peptidase_S1_PA"/>
</dbReference>
<feature type="region of interest" description="Disordered" evidence="1">
    <location>
        <begin position="80"/>
        <end position="101"/>
    </location>
</feature>
<organism evidence="2 3">
    <name type="scientific">Agrobacterium genomosp. 13 str. CFBP 6927</name>
    <dbReference type="NCBI Taxonomy" id="1183428"/>
    <lineage>
        <taxon>Bacteria</taxon>
        <taxon>Pseudomonadati</taxon>
        <taxon>Pseudomonadota</taxon>
        <taxon>Alphaproteobacteria</taxon>
        <taxon>Hyphomicrobiales</taxon>
        <taxon>Rhizobiaceae</taxon>
        <taxon>Rhizobium/Agrobacterium group</taxon>
        <taxon>Agrobacterium</taxon>
        <taxon>Agrobacterium tumefaciens complex</taxon>
    </lineage>
</organism>
<protein>
    <submittedName>
        <fullName evidence="2">Uncharacterized protein</fullName>
    </submittedName>
</protein>
<dbReference type="InterPro" id="IPR043504">
    <property type="entry name" value="Peptidase_S1_PA_chymotrypsin"/>
</dbReference>
<gene>
    <name evidence="2" type="ORF">AGR13a_Cc210005</name>
</gene>
<dbReference type="Gene3D" id="2.40.10.10">
    <property type="entry name" value="Trypsin-like serine proteases"/>
    <property type="match status" value="2"/>
</dbReference>
<comment type="caution">
    <text evidence="2">The sequence shown here is derived from an EMBL/GenBank/DDBJ whole genome shotgun (WGS) entry which is preliminary data.</text>
</comment>
<sequence>MTFEELTALKERHYHQLTGIPGVTAIGVGLLEDDAGELTQELGLILYQHAPEASLQASLMTTLGGALVQVREGSFIRPHEALRTPPVPGMELKDHPRRLSDNPREKIVEPMVGGISGSPDYWSWTDTVGTIGLVVRAASGAPLIMSNAHVICRDNGQIGDDVSQPARTWLGDLAANIVALQRGNIVYQGTSYGVDAAVASPTNGRLATIGAIYNLPSPVGAAVAALNMNVTKSGVTTNITNGVVSGFYDVQQPNMRNQIGISPRRAGEVFSQPGDSGSAVIDTAGNNVVGLFWGASAQGTISLASPIHPILNLFNCTIV</sequence>
<feature type="compositionally biased region" description="Basic and acidic residues" evidence="1">
    <location>
        <begin position="91"/>
        <end position="101"/>
    </location>
</feature>
<dbReference type="SUPFAM" id="SSF50494">
    <property type="entry name" value="Trypsin-like serine proteases"/>
    <property type="match status" value="1"/>
</dbReference>